<evidence type="ECO:0000256" key="3">
    <source>
        <dbReference type="ARBA" id="ARBA00023125"/>
    </source>
</evidence>
<keyword evidence="4" id="KW-0804">Transcription</keyword>
<dbReference type="GO" id="GO:0000981">
    <property type="term" value="F:DNA-binding transcription factor activity, RNA polymerase II-specific"/>
    <property type="evidence" value="ECO:0007669"/>
    <property type="project" value="TreeGrafter"/>
</dbReference>
<feature type="domain" description="BHLH" evidence="7">
    <location>
        <begin position="288"/>
        <end position="337"/>
    </location>
</feature>
<dbReference type="InterPro" id="IPR011598">
    <property type="entry name" value="bHLH_dom"/>
</dbReference>
<dbReference type="GO" id="GO:0046983">
    <property type="term" value="F:protein dimerization activity"/>
    <property type="evidence" value="ECO:0007669"/>
    <property type="project" value="InterPro"/>
</dbReference>
<gene>
    <name evidence="9" type="primary">LOC113712613</name>
</gene>
<reference evidence="9" key="2">
    <citation type="submission" date="2025-08" db="UniProtKB">
        <authorList>
            <consortium name="RefSeq"/>
        </authorList>
    </citation>
    <scope>IDENTIFICATION</scope>
    <source>
        <tissue evidence="9">Leaves</tissue>
    </source>
</reference>
<organism evidence="8 9">
    <name type="scientific">Coffea arabica</name>
    <name type="common">Arabian coffee</name>
    <dbReference type="NCBI Taxonomy" id="13443"/>
    <lineage>
        <taxon>Eukaryota</taxon>
        <taxon>Viridiplantae</taxon>
        <taxon>Streptophyta</taxon>
        <taxon>Embryophyta</taxon>
        <taxon>Tracheophyta</taxon>
        <taxon>Spermatophyta</taxon>
        <taxon>Magnoliopsida</taxon>
        <taxon>eudicotyledons</taxon>
        <taxon>Gunneridae</taxon>
        <taxon>Pentapetalae</taxon>
        <taxon>asterids</taxon>
        <taxon>lamiids</taxon>
        <taxon>Gentianales</taxon>
        <taxon>Rubiaceae</taxon>
        <taxon>Ixoroideae</taxon>
        <taxon>Gardenieae complex</taxon>
        <taxon>Bertiereae - Coffeeae clade</taxon>
        <taxon>Coffeeae</taxon>
        <taxon>Coffea</taxon>
    </lineage>
</organism>
<evidence type="ECO:0000313" key="9">
    <source>
        <dbReference type="RefSeq" id="XP_027091905.1"/>
    </source>
</evidence>
<comment type="subcellular location">
    <subcellularLocation>
        <location evidence="1">Nucleus</location>
    </subcellularLocation>
</comment>
<dbReference type="InterPro" id="IPR036638">
    <property type="entry name" value="HLH_DNA-bd_sf"/>
</dbReference>
<dbReference type="InterPro" id="IPR045843">
    <property type="entry name" value="IND-like"/>
</dbReference>
<evidence type="ECO:0000313" key="8">
    <source>
        <dbReference type="Proteomes" id="UP001652660"/>
    </source>
</evidence>
<keyword evidence="8" id="KW-1185">Reference proteome</keyword>
<feature type="compositionally biased region" description="Polar residues" evidence="6">
    <location>
        <begin position="279"/>
        <end position="293"/>
    </location>
</feature>
<sequence>MEPMVAFFDEEWESLSRMFSTEDAEFMIQQHGHESLSNDSDSSLFFQTAANFWPVGDANIENVAGVGESFLCCDNTIDYSNFLNVSQDSSSSNASDTSIVFPNLSYEFHQASDINVFQVTNGTPESMDFNAMDEKNDNSSVPVFLDGLVEDIVSPREVMGSENMKNAETQPASNGSSAIELLLKRKFQKSELQTEAEPVENSKKKSRVPRNVQKTKRTVQPKSKKNQKAQQINKDEEEANAAQNGQSSCSYSSEDDSNASQESNGGEASDNKGPALNLNGKTRASRGSATDPQSLYARRRRERINERLRILQNLIPNGTKVDISTMLEEAVHYVKFLQLQIKLLSSDDMWMYAPIVYNGLDIGLYGRTFPTL</sequence>
<dbReference type="Proteomes" id="UP001652660">
    <property type="component" value="Chromosome 10e"/>
</dbReference>
<dbReference type="RefSeq" id="XP_027091905.1">
    <property type="nucleotide sequence ID" value="XM_027236104.2"/>
</dbReference>
<dbReference type="PANTHER" id="PTHR16223">
    <property type="entry name" value="TRANSCRIPTION FACTOR BHLH83-RELATED"/>
    <property type="match status" value="1"/>
</dbReference>
<dbReference type="PANTHER" id="PTHR16223:SF274">
    <property type="entry name" value="TRANSCRIPTION FACTOR BHLH84"/>
    <property type="match status" value="1"/>
</dbReference>
<evidence type="ECO:0000256" key="1">
    <source>
        <dbReference type="ARBA" id="ARBA00004123"/>
    </source>
</evidence>
<dbReference type="AlphaFoldDB" id="A0A6P6UM45"/>
<keyword evidence="2" id="KW-0805">Transcription regulation</keyword>
<feature type="compositionally biased region" description="Basic residues" evidence="6">
    <location>
        <begin position="204"/>
        <end position="227"/>
    </location>
</feature>
<keyword evidence="3" id="KW-0238">DNA-binding</keyword>
<dbReference type="OrthoDB" id="651283at2759"/>
<feature type="region of interest" description="Disordered" evidence="6">
    <location>
        <begin position="190"/>
        <end position="300"/>
    </location>
</feature>
<dbReference type="GO" id="GO:0048766">
    <property type="term" value="P:root hair initiation"/>
    <property type="evidence" value="ECO:0007669"/>
    <property type="project" value="UniProtKB-ARBA"/>
</dbReference>
<dbReference type="Gene3D" id="4.10.280.10">
    <property type="entry name" value="Helix-loop-helix DNA-binding domain"/>
    <property type="match status" value="1"/>
</dbReference>
<dbReference type="PROSITE" id="PS50888">
    <property type="entry name" value="BHLH"/>
    <property type="match status" value="1"/>
</dbReference>
<name>A0A6P6UM45_COFAR</name>
<dbReference type="GeneID" id="113712613"/>
<dbReference type="GO" id="GO:0000978">
    <property type="term" value="F:RNA polymerase II cis-regulatory region sequence-specific DNA binding"/>
    <property type="evidence" value="ECO:0007669"/>
    <property type="project" value="TreeGrafter"/>
</dbReference>
<dbReference type="SMART" id="SM00353">
    <property type="entry name" value="HLH"/>
    <property type="match status" value="1"/>
</dbReference>
<keyword evidence="5" id="KW-0539">Nucleus</keyword>
<reference evidence="8" key="1">
    <citation type="journal article" date="2025" name="Foods">
        <title>Unveiling the Microbial Signatures of Arabica Coffee Cherries: Insights into Ripeness Specific Diversity, Functional Traits, and Implications for Quality and Safety.</title>
        <authorList>
            <consortium name="RefSeq"/>
            <person name="Tenea G.N."/>
            <person name="Cifuentes V."/>
            <person name="Reyes P."/>
            <person name="Cevallos-Vallejos M."/>
        </authorList>
    </citation>
    <scope>NUCLEOTIDE SEQUENCE [LARGE SCALE GENOMIC DNA]</scope>
</reference>
<evidence type="ECO:0000256" key="6">
    <source>
        <dbReference type="SAM" id="MobiDB-lite"/>
    </source>
</evidence>
<dbReference type="Pfam" id="PF00010">
    <property type="entry name" value="HLH"/>
    <property type="match status" value="1"/>
</dbReference>
<evidence type="ECO:0000256" key="4">
    <source>
        <dbReference type="ARBA" id="ARBA00023163"/>
    </source>
</evidence>
<evidence type="ECO:0000256" key="2">
    <source>
        <dbReference type="ARBA" id="ARBA00023015"/>
    </source>
</evidence>
<evidence type="ECO:0000256" key="5">
    <source>
        <dbReference type="ARBA" id="ARBA00023242"/>
    </source>
</evidence>
<dbReference type="FunFam" id="4.10.280.10:FF:000022">
    <property type="entry name" value="Basic helix-loop-helix transcription factor"/>
    <property type="match status" value="1"/>
</dbReference>
<evidence type="ECO:0000259" key="7">
    <source>
        <dbReference type="PROSITE" id="PS50888"/>
    </source>
</evidence>
<proteinExistence type="predicted"/>
<dbReference type="SUPFAM" id="SSF47459">
    <property type="entry name" value="HLH, helix-loop-helix DNA-binding domain"/>
    <property type="match status" value="1"/>
</dbReference>
<protein>
    <recommendedName>
        <fullName evidence="7">BHLH domain-containing protein</fullName>
    </recommendedName>
</protein>
<accession>A0A6P6UM45</accession>
<dbReference type="GO" id="GO:0005634">
    <property type="term" value="C:nucleus"/>
    <property type="evidence" value="ECO:0007669"/>
    <property type="project" value="UniProtKB-SubCell"/>
</dbReference>